<evidence type="ECO:0000313" key="3">
    <source>
        <dbReference type="Proteomes" id="UP000037460"/>
    </source>
</evidence>
<protein>
    <submittedName>
        <fullName evidence="2">Uncharacterized protein</fullName>
    </submittedName>
</protein>
<dbReference type="EMBL" id="JWZX01002618">
    <property type="protein sequence ID" value="KOO28109.1"/>
    <property type="molecule type" value="Genomic_DNA"/>
</dbReference>
<comment type="caution">
    <text evidence="2">The sequence shown here is derived from an EMBL/GenBank/DDBJ whole genome shotgun (WGS) entry which is preliminary data.</text>
</comment>
<name>A0A0M0JNF1_9EUKA</name>
<evidence type="ECO:0000256" key="1">
    <source>
        <dbReference type="SAM" id="MobiDB-lite"/>
    </source>
</evidence>
<accession>A0A0M0JNF1</accession>
<feature type="region of interest" description="Disordered" evidence="1">
    <location>
        <begin position="175"/>
        <end position="194"/>
    </location>
</feature>
<gene>
    <name evidence="2" type="ORF">Ctob_002732</name>
</gene>
<reference evidence="3" key="1">
    <citation type="journal article" date="2015" name="PLoS Genet.">
        <title>Genome Sequence and Transcriptome Analyses of Chrysochromulina tobin: Metabolic Tools for Enhanced Algal Fitness in the Prominent Order Prymnesiales (Haptophyceae).</title>
        <authorList>
            <person name="Hovde B.T."/>
            <person name="Deodato C.R."/>
            <person name="Hunsperger H.M."/>
            <person name="Ryken S.A."/>
            <person name="Yost W."/>
            <person name="Jha R.K."/>
            <person name="Patterson J."/>
            <person name="Monnat R.J. Jr."/>
            <person name="Barlow S.B."/>
            <person name="Starkenburg S.R."/>
            <person name="Cattolico R.A."/>
        </authorList>
    </citation>
    <scope>NUCLEOTIDE SEQUENCE</scope>
    <source>
        <strain evidence="3">CCMP291</strain>
    </source>
</reference>
<sequence length="194" mass="21220">MAHEAMRFNGFQCPMCRALPDVTGRDEHYDCLLRRFFKTLHPPLPISARVGPIFASTVPVGDLDLVARTLIETVHRIEDSHGLRRSHALQSMVTSLLARANLSAIVCIQDAADPDDDLHASSEFLNAVLLTSAAAVQMQVAILSVHPALSATNFDAHMVVVDSIELHGDVRLAAPETTGAADSENDFEDDRRER</sequence>
<dbReference type="Proteomes" id="UP000037460">
    <property type="component" value="Unassembled WGS sequence"/>
</dbReference>
<dbReference type="AlphaFoldDB" id="A0A0M0JNF1"/>
<organism evidence="2 3">
    <name type="scientific">Chrysochromulina tobinii</name>
    <dbReference type="NCBI Taxonomy" id="1460289"/>
    <lineage>
        <taxon>Eukaryota</taxon>
        <taxon>Haptista</taxon>
        <taxon>Haptophyta</taxon>
        <taxon>Prymnesiophyceae</taxon>
        <taxon>Prymnesiales</taxon>
        <taxon>Chrysochromulinaceae</taxon>
        <taxon>Chrysochromulina</taxon>
    </lineage>
</organism>
<proteinExistence type="predicted"/>
<keyword evidence="3" id="KW-1185">Reference proteome</keyword>
<evidence type="ECO:0000313" key="2">
    <source>
        <dbReference type="EMBL" id="KOO28109.1"/>
    </source>
</evidence>